<dbReference type="Proteomes" id="UP000003704">
    <property type="component" value="Unassembled WGS sequence"/>
</dbReference>
<dbReference type="GO" id="GO:0050661">
    <property type="term" value="F:NADP binding"/>
    <property type="evidence" value="ECO:0007669"/>
    <property type="project" value="InterPro"/>
</dbReference>
<dbReference type="InterPro" id="IPR051820">
    <property type="entry name" value="FAD-binding_MO"/>
</dbReference>
<dbReference type="PANTHER" id="PTHR43872">
    <property type="entry name" value="MONOOXYGENASE, PUTATIVE (AFU_ORTHOLOGUE AFUA_8G02570)-RELATED"/>
    <property type="match status" value="1"/>
</dbReference>
<keyword evidence="9" id="KW-1185">Reference proteome</keyword>
<dbReference type="FunFam" id="3.50.50.60:FF:000228">
    <property type="entry name" value="FAD-containing monooxygenase EthA"/>
    <property type="match status" value="1"/>
</dbReference>
<keyword evidence="4" id="KW-0274">FAD</keyword>
<protein>
    <recommendedName>
        <fullName evidence="10">FAD-containing monooxygenase EthA</fullName>
    </recommendedName>
</protein>
<evidence type="ECO:0000313" key="8">
    <source>
        <dbReference type="EMBL" id="EIT68381.1"/>
    </source>
</evidence>
<evidence type="ECO:0000313" key="9">
    <source>
        <dbReference type="Proteomes" id="UP000003704"/>
    </source>
</evidence>
<evidence type="ECO:0000256" key="7">
    <source>
        <dbReference type="ARBA" id="ARBA00023033"/>
    </source>
</evidence>
<dbReference type="STRING" id="1172194.WQQ_35760"/>
<keyword evidence="3" id="KW-0285">Flavoprotein</keyword>
<sequence length="497" mass="56732">MAKPFDVVIIGAGVSGIGMASRLSVESPDHRFVILERRQRAGGTWDLFRYPGVRSDSDMFTYGFQFRPWSNCRTLADGDSIRNYVEDTARHYGVDEHIEFGMHCTAAEWDTQRQLWTITATHELSGETRQWTARFIVSGQGYYRYDQGYRPRFANEQAFQGQIVHPQHWPKDLDCAGKKVVVIGSGATAVTVVPAIAKSAAQVTMLQRSPTYIFSLPGWDRMTEVLGKVLPAERCYAIARRRNLFVWRSTYKLCQRYPKAMRWFFVGQARRHIGDRFRMEDFNPSYDPWDQRLCAVPDADLFKAIRSGKADVVTDGIVRFTAKGLELRSGRQLDADIVVTATGLELQMFGGMQLSIDGKPYDVSKKMIYKGVLLQDLPNFAWILGYVNLSWTMKADMSSLYLCRLFKHMQQHQQAVVIPRDDENSCLEESVLDALSAGYIERSNHLLPRQGRSAPWTVRHDYEEDQQMMMQTPIADTRLETLAAPAPRRGKVIRRAA</sequence>
<dbReference type="SUPFAM" id="SSF51905">
    <property type="entry name" value="FAD/NAD(P)-binding domain"/>
    <property type="match status" value="1"/>
</dbReference>
<dbReference type="Pfam" id="PF00743">
    <property type="entry name" value="FMO-like"/>
    <property type="match status" value="1"/>
</dbReference>
<evidence type="ECO:0000256" key="5">
    <source>
        <dbReference type="ARBA" id="ARBA00022857"/>
    </source>
</evidence>
<dbReference type="PATRIC" id="fig|1172194.4.peg.3470"/>
<dbReference type="RefSeq" id="WP_007186513.1">
    <property type="nucleotide sequence ID" value="NZ_AKGD01000003.1"/>
</dbReference>
<evidence type="ECO:0000256" key="2">
    <source>
        <dbReference type="ARBA" id="ARBA00010139"/>
    </source>
</evidence>
<comment type="caution">
    <text evidence="8">The sequence shown here is derived from an EMBL/GenBank/DDBJ whole genome shotgun (WGS) entry which is preliminary data.</text>
</comment>
<keyword evidence="5" id="KW-0521">NADP</keyword>
<name>I8HY40_9GAMM</name>
<evidence type="ECO:0000256" key="3">
    <source>
        <dbReference type="ARBA" id="ARBA00022630"/>
    </source>
</evidence>
<dbReference type="Gene3D" id="3.50.50.60">
    <property type="entry name" value="FAD/NAD(P)-binding domain"/>
    <property type="match status" value="1"/>
</dbReference>
<proteinExistence type="inferred from homology"/>
<evidence type="ECO:0008006" key="10">
    <source>
        <dbReference type="Google" id="ProtNLM"/>
    </source>
</evidence>
<dbReference type="OrthoDB" id="312624at2"/>
<gene>
    <name evidence="8" type="ORF">WQQ_35760</name>
</gene>
<dbReference type="EMBL" id="AKGD01000003">
    <property type="protein sequence ID" value="EIT68381.1"/>
    <property type="molecule type" value="Genomic_DNA"/>
</dbReference>
<organism evidence="8 9">
    <name type="scientific">Hydrocarboniphaga effusa AP103</name>
    <dbReference type="NCBI Taxonomy" id="1172194"/>
    <lineage>
        <taxon>Bacteria</taxon>
        <taxon>Pseudomonadati</taxon>
        <taxon>Pseudomonadota</taxon>
        <taxon>Gammaproteobacteria</taxon>
        <taxon>Nevskiales</taxon>
        <taxon>Nevskiaceae</taxon>
        <taxon>Hydrocarboniphaga</taxon>
    </lineage>
</organism>
<accession>I8HY40</accession>
<dbReference type="GO" id="GO:0004499">
    <property type="term" value="F:N,N-dimethylaniline monooxygenase activity"/>
    <property type="evidence" value="ECO:0007669"/>
    <property type="project" value="InterPro"/>
</dbReference>
<evidence type="ECO:0000256" key="4">
    <source>
        <dbReference type="ARBA" id="ARBA00022827"/>
    </source>
</evidence>
<dbReference type="AlphaFoldDB" id="I8HY40"/>
<evidence type="ECO:0000256" key="6">
    <source>
        <dbReference type="ARBA" id="ARBA00023002"/>
    </source>
</evidence>
<dbReference type="PANTHER" id="PTHR43872:SF1">
    <property type="entry name" value="MONOOXYGENASE, PUTATIVE (AFU_ORTHOLOGUE AFUA_8G02570)-RELATED"/>
    <property type="match status" value="1"/>
</dbReference>
<dbReference type="InterPro" id="IPR020946">
    <property type="entry name" value="Flavin_mOase-like"/>
</dbReference>
<keyword evidence="7" id="KW-0503">Monooxygenase</keyword>
<dbReference type="PRINTS" id="PR00411">
    <property type="entry name" value="PNDRDTASEI"/>
</dbReference>
<comment type="cofactor">
    <cofactor evidence="1">
        <name>FAD</name>
        <dbReference type="ChEBI" id="CHEBI:57692"/>
    </cofactor>
</comment>
<keyword evidence="6" id="KW-0560">Oxidoreductase</keyword>
<reference evidence="8 9" key="1">
    <citation type="journal article" date="2012" name="J. Bacteriol.">
        <title>Genome Sequence of n-Alkane-Degrading Hydrocarboniphaga effusa Strain AP103T (ATCC BAA-332T).</title>
        <authorList>
            <person name="Chang H.K."/>
            <person name="Zylstra G.J."/>
            <person name="Chae J.C."/>
        </authorList>
    </citation>
    <scope>NUCLEOTIDE SEQUENCE [LARGE SCALE GENOMIC DNA]</scope>
    <source>
        <strain evidence="8 9">AP103</strain>
    </source>
</reference>
<evidence type="ECO:0000256" key="1">
    <source>
        <dbReference type="ARBA" id="ARBA00001974"/>
    </source>
</evidence>
<dbReference type="InterPro" id="IPR036188">
    <property type="entry name" value="FAD/NAD-bd_sf"/>
</dbReference>
<comment type="similarity">
    <text evidence="2">Belongs to the FAD-binding monooxygenase family.</text>
</comment>
<dbReference type="GO" id="GO:0050660">
    <property type="term" value="F:flavin adenine dinucleotide binding"/>
    <property type="evidence" value="ECO:0007669"/>
    <property type="project" value="InterPro"/>
</dbReference>